<dbReference type="EMBL" id="BAAAFG010000015">
    <property type="protein sequence ID" value="GAA0872459.1"/>
    <property type="molecule type" value="Genomic_DNA"/>
</dbReference>
<reference evidence="3" key="1">
    <citation type="journal article" date="2019" name="Int. J. Syst. Evol. Microbiol.">
        <title>The Global Catalogue of Microorganisms (GCM) 10K type strain sequencing project: providing services to taxonomists for standard genome sequencing and annotation.</title>
        <authorList>
            <consortium name="The Broad Institute Genomics Platform"/>
            <consortium name="The Broad Institute Genome Sequencing Center for Infectious Disease"/>
            <person name="Wu L."/>
            <person name="Ma J."/>
        </authorList>
    </citation>
    <scope>NUCLEOTIDE SEQUENCE [LARGE SCALE GENOMIC DNA]</scope>
    <source>
        <strain evidence="3">JCM 16082</strain>
    </source>
</reference>
<gene>
    <name evidence="2" type="ORF">GCM10009117_16060</name>
</gene>
<dbReference type="InterPro" id="IPR011990">
    <property type="entry name" value="TPR-like_helical_dom_sf"/>
</dbReference>
<organism evidence="2 3">
    <name type="scientific">Gangjinia marincola</name>
    <dbReference type="NCBI Taxonomy" id="578463"/>
    <lineage>
        <taxon>Bacteria</taxon>
        <taxon>Pseudomonadati</taxon>
        <taxon>Bacteroidota</taxon>
        <taxon>Flavobacteriia</taxon>
        <taxon>Flavobacteriales</taxon>
        <taxon>Flavobacteriaceae</taxon>
        <taxon>Gangjinia</taxon>
    </lineage>
</organism>
<comment type="caution">
    <text evidence="2">The sequence shown here is derived from an EMBL/GenBank/DDBJ whole genome shotgun (WGS) entry which is preliminary data.</text>
</comment>
<dbReference type="PANTHER" id="PTHR12558:SF13">
    <property type="entry name" value="CELL DIVISION CYCLE PROTEIN 27 HOMOLOG"/>
    <property type="match status" value="1"/>
</dbReference>
<evidence type="ECO:0000256" key="1">
    <source>
        <dbReference type="PROSITE-ProRule" id="PRU00339"/>
    </source>
</evidence>
<evidence type="ECO:0000313" key="3">
    <source>
        <dbReference type="Proteomes" id="UP001500507"/>
    </source>
</evidence>
<evidence type="ECO:0000313" key="2">
    <source>
        <dbReference type="EMBL" id="GAA0872459.1"/>
    </source>
</evidence>
<proteinExistence type="predicted"/>
<dbReference type="SUPFAM" id="SSF48452">
    <property type="entry name" value="TPR-like"/>
    <property type="match status" value="1"/>
</dbReference>
<keyword evidence="3" id="KW-1185">Reference proteome</keyword>
<dbReference type="Pfam" id="PF13176">
    <property type="entry name" value="TPR_7"/>
    <property type="match status" value="1"/>
</dbReference>
<protein>
    <recommendedName>
        <fullName evidence="4">Tetratricopeptide repeat protein</fullName>
    </recommendedName>
</protein>
<dbReference type="RefSeq" id="WP_343765841.1">
    <property type="nucleotide sequence ID" value="NZ_BAAAFG010000015.1"/>
</dbReference>
<dbReference type="PROSITE" id="PS50005">
    <property type="entry name" value="TPR"/>
    <property type="match status" value="1"/>
</dbReference>
<sequence length="330" mass="38442">MASAYKSLGDTPKAIEYYQKAIGMDDNLVISKTDLGKLYSATGKLKKADSLFTHLSQAYPDNPNFQFQLGVVRQKQNDTTAITQFERAIALDSSHQKALYQAAKAHLILRNYYRVKIFCETGFKTYPNNPELINMMAQMYFIKGFHLEAIEWFEKLLALGKSDKFIHEKLALCYKDEHEPEKASIQFKKALQYDNQDENLYYELRVAQTQLEQYVEAQNSFEKAIFFKEVTLAPEYLALAGLFQRQEKYKEAIEHYKLAISESPRNAFAHYRLAIAADNYYADKKLVLSYYENFRNEFEDSKRNGYIIQLANRRIKMLKEEIFLSEGAKN</sequence>
<accession>A0ABP3XVQ5</accession>
<dbReference type="InterPro" id="IPR019734">
    <property type="entry name" value="TPR_rpt"/>
</dbReference>
<name>A0ABP3XVQ5_9FLAO</name>
<dbReference type="Pfam" id="PF13181">
    <property type="entry name" value="TPR_8"/>
    <property type="match status" value="1"/>
</dbReference>
<dbReference type="PANTHER" id="PTHR12558">
    <property type="entry name" value="CELL DIVISION CYCLE 16,23,27"/>
    <property type="match status" value="1"/>
</dbReference>
<dbReference type="SMART" id="SM00028">
    <property type="entry name" value="TPR"/>
    <property type="match status" value="8"/>
</dbReference>
<keyword evidence="1" id="KW-0802">TPR repeat</keyword>
<dbReference type="Proteomes" id="UP001500507">
    <property type="component" value="Unassembled WGS sequence"/>
</dbReference>
<dbReference type="Gene3D" id="1.25.40.10">
    <property type="entry name" value="Tetratricopeptide repeat domain"/>
    <property type="match status" value="3"/>
</dbReference>
<evidence type="ECO:0008006" key="4">
    <source>
        <dbReference type="Google" id="ProtNLM"/>
    </source>
</evidence>
<feature type="repeat" description="TPR" evidence="1">
    <location>
        <begin position="233"/>
        <end position="266"/>
    </location>
</feature>